<protein>
    <recommendedName>
        <fullName evidence="3">D-aminoacyl-tRNA deacylase</fullName>
        <ecNumber evidence="3">3.1.1.96</ecNumber>
    </recommendedName>
</protein>
<evidence type="ECO:0000256" key="4">
    <source>
        <dbReference type="ARBA" id="ARBA00022490"/>
    </source>
</evidence>
<accession>A0A3M7PFG2</accession>
<comment type="catalytic activity">
    <reaction evidence="7">
        <text>a D-aminoacyl-tRNA + H2O = a tRNA + a D-alpha-amino acid + H(+)</text>
        <dbReference type="Rhea" id="RHEA:13953"/>
        <dbReference type="Rhea" id="RHEA-COMP:10123"/>
        <dbReference type="Rhea" id="RHEA-COMP:10124"/>
        <dbReference type="ChEBI" id="CHEBI:15377"/>
        <dbReference type="ChEBI" id="CHEBI:15378"/>
        <dbReference type="ChEBI" id="CHEBI:59871"/>
        <dbReference type="ChEBI" id="CHEBI:78442"/>
        <dbReference type="ChEBI" id="CHEBI:79333"/>
        <dbReference type="EC" id="3.1.1.96"/>
    </reaction>
</comment>
<gene>
    <name evidence="8" type="ORF">BpHYR1_050720</name>
</gene>
<dbReference type="SUPFAM" id="SSF69500">
    <property type="entry name" value="DTD-like"/>
    <property type="match status" value="1"/>
</dbReference>
<sequence length="168" mass="18796">MSELLRARCLVQQCVSARLQVVLPDIQKNILPEFVQIERGAVFFVCFMKDATEADVDKLAKSVLNVRLSQTEDSKSTSVLDLPGDILIIPQACLGGKMKGKMFQYHNNIGKDAGLDFYAKFVDLCKKYAAEHPVWSLNKNLKVLSGTYGIRQVYSTETNGPNMHLIEL</sequence>
<name>A0A3M7PFG2_BRAPC</name>
<dbReference type="OrthoDB" id="275783at2759"/>
<dbReference type="PANTHER" id="PTHR10472:SF1">
    <property type="entry name" value="D-AMINOACYL-TRNA DEACYLASE 2"/>
    <property type="match status" value="1"/>
</dbReference>
<evidence type="ECO:0000313" key="8">
    <source>
        <dbReference type="EMBL" id="RMZ97841.1"/>
    </source>
</evidence>
<keyword evidence="4" id="KW-0963">Cytoplasm</keyword>
<proteinExistence type="predicted"/>
<evidence type="ECO:0000256" key="5">
    <source>
        <dbReference type="ARBA" id="ARBA00022801"/>
    </source>
</evidence>
<comment type="subcellular location">
    <subcellularLocation>
        <location evidence="1">Cytoplasm</location>
    </subcellularLocation>
</comment>
<dbReference type="InterPro" id="IPR003732">
    <property type="entry name" value="Daa-tRNA_deacyls_DTD"/>
</dbReference>
<reference evidence="8 9" key="1">
    <citation type="journal article" date="2018" name="Sci. Rep.">
        <title>Genomic signatures of local adaptation to the degree of environmental predictability in rotifers.</title>
        <authorList>
            <person name="Franch-Gras L."/>
            <person name="Hahn C."/>
            <person name="Garcia-Roger E.M."/>
            <person name="Carmona M.J."/>
            <person name="Serra M."/>
            <person name="Gomez A."/>
        </authorList>
    </citation>
    <scope>NUCLEOTIDE SEQUENCE [LARGE SCALE GENOMIC DNA]</scope>
    <source>
        <strain evidence="8">HYR1</strain>
    </source>
</reference>
<organism evidence="8 9">
    <name type="scientific">Brachionus plicatilis</name>
    <name type="common">Marine rotifer</name>
    <name type="synonym">Brachionus muelleri</name>
    <dbReference type="NCBI Taxonomy" id="10195"/>
    <lineage>
        <taxon>Eukaryota</taxon>
        <taxon>Metazoa</taxon>
        <taxon>Spiralia</taxon>
        <taxon>Gnathifera</taxon>
        <taxon>Rotifera</taxon>
        <taxon>Eurotatoria</taxon>
        <taxon>Monogononta</taxon>
        <taxon>Pseudotrocha</taxon>
        <taxon>Ploima</taxon>
        <taxon>Brachionidae</taxon>
        <taxon>Brachionus</taxon>
    </lineage>
</organism>
<dbReference type="PANTHER" id="PTHR10472">
    <property type="entry name" value="D-TYROSYL-TRNA TYR DEACYLASE"/>
    <property type="match status" value="1"/>
</dbReference>
<dbReference type="InterPro" id="IPR023509">
    <property type="entry name" value="DTD-like_sf"/>
</dbReference>
<dbReference type="AlphaFoldDB" id="A0A3M7PFG2"/>
<evidence type="ECO:0000256" key="3">
    <source>
        <dbReference type="ARBA" id="ARBA00013056"/>
    </source>
</evidence>
<keyword evidence="9" id="KW-1185">Reference proteome</keyword>
<evidence type="ECO:0000313" key="9">
    <source>
        <dbReference type="Proteomes" id="UP000276133"/>
    </source>
</evidence>
<dbReference type="Pfam" id="PF02580">
    <property type="entry name" value="Tyr_Deacylase"/>
    <property type="match status" value="1"/>
</dbReference>
<comment type="catalytic activity">
    <reaction evidence="6">
        <text>glycyl-tRNA(Ala) + H2O = tRNA(Ala) + glycine + H(+)</text>
        <dbReference type="Rhea" id="RHEA:53744"/>
        <dbReference type="Rhea" id="RHEA-COMP:9657"/>
        <dbReference type="Rhea" id="RHEA-COMP:13640"/>
        <dbReference type="ChEBI" id="CHEBI:15377"/>
        <dbReference type="ChEBI" id="CHEBI:15378"/>
        <dbReference type="ChEBI" id="CHEBI:57305"/>
        <dbReference type="ChEBI" id="CHEBI:78442"/>
        <dbReference type="ChEBI" id="CHEBI:78522"/>
        <dbReference type="EC" id="3.1.1.96"/>
    </reaction>
</comment>
<dbReference type="GO" id="GO:0051500">
    <property type="term" value="F:D-tyrosyl-tRNA(Tyr) deacylase activity"/>
    <property type="evidence" value="ECO:0007669"/>
    <property type="project" value="TreeGrafter"/>
</dbReference>
<dbReference type="EMBL" id="REGN01011147">
    <property type="protein sequence ID" value="RMZ97841.1"/>
    <property type="molecule type" value="Genomic_DNA"/>
</dbReference>
<dbReference type="EC" id="3.1.1.96" evidence="3"/>
<evidence type="ECO:0000256" key="2">
    <source>
        <dbReference type="ARBA" id="ARBA00011738"/>
    </source>
</evidence>
<evidence type="ECO:0000256" key="7">
    <source>
        <dbReference type="ARBA" id="ARBA00048018"/>
    </source>
</evidence>
<dbReference type="Proteomes" id="UP000276133">
    <property type="component" value="Unassembled WGS sequence"/>
</dbReference>
<comment type="subunit">
    <text evidence="2">Homodimer.</text>
</comment>
<comment type="caution">
    <text evidence="8">The sequence shown here is derived from an EMBL/GenBank/DDBJ whole genome shotgun (WGS) entry which is preliminary data.</text>
</comment>
<dbReference type="STRING" id="10195.A0A3M7PFG2"/>
<dbReference type="Gene3D" id="3.50.80.10">
    <property type="entry name" value="D-tyrosyl-tRNA(Tyr) deacylase"/>
    <property type="match status" value="1"/>
</dbReference>
<evidence type="ECO:0000256" key="1">
    <source>
        <dbReference type="ARBA" id="ARBA00004496"/>
    </source>
</evidence>
<evidence type="ECO:0000256" key="6">
    <source>
        <dbReference type="ARBA" id="ARBA00047676"/>
    </source>
</evidence>
<keyword evidence="5" id="KW-0378">Hydrolase</keyword>
<dbReference type="GO" id="GO:0005737">
    <property type="term" value="C:cytoplasm"/>
    <property type="evidence" value="ECO:0007669"/>
    <property type="project" value="UniProtKB-SubCell"/>
</dbReference>